<dbReference type="Proteomes" id="UP001187531">
    <property type="component" value="Unassembled WGS sequence"/>
</dbReference>
<evidence type="ECO:0000313" key="1">
    <source>
        <dbReference type="EMBL" id="KAK2703409.1"/>
    </source>
</evidence>
<gene>
    <name evidence="1" type="ORF">QYM36_018134</name>
</gene>
<protein>
    <recommendedName>
        <fullName evidence="3">Endonuclease/exonuclease/phosphatase domain-containing protein</fullName>
    </recommendedName>
</protein>
<dbReference type="InterPro" id="IPR036691">
    <property type="entry name" value="Endo/exonu/phosph_ase_sf"/>
</dbReference>
<dbReference type="SUPFAM" id="SSF56219">
    <property type="entry name" value="DNase I-like"/>
    <property type="match status" value="1"/>
</dbReference>
<dbReference type="AlphaFoldDB" id="A0AA88KUY0"/>
<reference evidence="1" key="1">
    <citation type="submission" date="2023-07" db="EMBL/GenBank/DDBJ databases">
        <title>Chromosome-level genome assembly of Artemia franciscana.</title>
        <authorList>
            <person name="Jo E."/>
        </authorList>
    </citation>
    <scope>NUCLEOTIDE SEQUENCE</scope>
    <source>
        <tissue evidence="1">Whole body</tissue>
    </source>
</reference>
<evidence type="ECO:0000313" key="2">
    <source>
        <dbReference type="Proteomes" id="UP001187531"/>
    </source>
</evidence>
<dbReference type="Gene3D" id="3.60.10.10">
    <property type="entry name" value="Endonuclease/exonuclease/phosphatase"/>
    <property type="match status" value="1"/>
</dbReference>
<dbReference type="EMBL" id="JAVRJZ010000102">
    <property type="protein sequence ID" value="KAK2703409.1"/>
    <property type="molecule type" value="Genomic_DNA"/>
</dbReference>
<accession>A0AA88KUY0</accession>
<evidence type="ECO:0008006" key="3">
    <source>
        <dbReference type="Google" id="ProtNLM"/>
    </source>
</evidence>
<proteinExistence type="predicted"/>
<organism evidence="1 2">
    <name type="scientific">Artemia franciscana</name>
    <name type="common">Brine shrimp</name>
    <name type="synonym">Artemia sanfranciscana</name>
    <dbReference type="NCBI Taxonomy" id="6661"/>
    <lineage>
        <taxon>Eukaryota</taxon>
        <taxon>Metazoa</taxon>
        <taxon>Ecdysozoa</taxon>
        <taxon>Arthropoda</taxon>
        <taxon>Crustacea</taxon>
        <taxon>Branchiopoda</taxon>
        <taxon>Anostraca</taxon>
        <taxon>Artemiidae</taxon>
        <taxon>Artemia</taxon>
    </lineage>
</organism>
<name>A0AA88KUY0_ARTSF</name>
<sequence>MLEQLIKKQPGKLNSDMRTLDKKKAGVGMALSSRAKKCLVDWEPIYERILRARFATSQAKLTVIVVYAPTNDTVDQTKDDFYRVLSNVVAKAHRHDIVTLCGDFNAKVGSDASYAPAILGRHGQGEINDNGVLPSEFVQYVPPVVIVIQIEQEVKMAVGWAKAELVEELGVTVVVWVQQ</sequence>
<keyword evidence="2" id="KW-1185">Reference proteome</keyword>
<comment type="caution">
    <text evidence="1">The sequence shown here is derived from an EMBL/GenBank/DDBJ whole genome shotgun (WGS) entry which is preliminary data.</text>
</comment>